<evidence type="ECO:0000313" key="3">
    <source>
        <dbReference type="Proteomes" id="UP000825933"/>
    </source>
</evidence>
<dbReference type="EMBL" id="JAIOUQ010000007">
    <property type="protein sequence ID" value="MBZ2165755.1"/>
    <property type="molecule type" value="Genomic_DNA"/>
</dbReference>
<reference evidence="3" key="1">
    <citation type="journal article" date="2022" name="Microbiol. Resour. Announc.">
        <title>Draft Genome Sequence of a Methanogenic Archaeon from West Spitsbergen Permafrost.</title>
        <authorList>
            <person name="Trubitsyn V."/>
            <person name="Rivkina E."/>
            <person name="Shcherbakova V."/>
        </authorList>
    </citation>
    <scope>NUCLEOTIDE SEQUENCE [LARGE SCALE GENOMIC DNA]</scope>
    <source>
        <strain evidence="3">VT</strain>
    </source>
</reference>
<organism evidence="2 3">
    <name type="scientific">Methanobacterium spitsbergense</name>
    <dbReference type="NCBI Taxonomy" id="2874285"/>
    <lineage>
        <taxon>Archaea</taxon>
        <taxon>Methanobacteriati</taxon>
        <taxon>Methanobacteriota</taxon>
        <taxon>Methanomada group</taxon>
        <taxon>Methanobacteria</taxon>
        <taxon>Methanobacteriales</taxon>
        <taxon>Methanobacteriaceae</taxon>
        <taxon>Methanobacterium</taxon>
    </lineage>
</organism>
<keyword evidence="1" id="KW-0175">Coiled coil</keyword>
<dbReference type="Proteomes" id="UP000825933">
    <property type="component" value="Unassembled WGS sequence"/>
</dbReference>
<keyword evidence="3" id="KW-1185">Reference proteome</keyword>
<feature type="coiled-coil region" evidence="1">
    <location>
        <begin position="39"/>
        <end position="83"/>
    </location>
</feature>
<comment type="caution">
    <text evidence="2">The sequence shown here is derived from an EMBL/GenBank/DDBJ whole genome shotgun (WGS) entry which is preliminary data.</text>
</comment>
<dbReference type="SMR" id="A0A8T5V252"/>
<evidence type="ECO:0000313" key="2">
    <source>
        <dbReference type="EMBL" id="MBZ2165755.1"/>
    </source>
</evidence>
<accession>A0A8T5V252</accession>
<gene>
    <name evidence="2" type="ORF">K8N75_06845</name>
</gene>
<protein>
    <submittedName>
        <fullName evidence="2">Uncharacterized protein</fullName>
    </submittedName>
</protein>
<proteinExistence type="predicted"/>
<dbReference type="RefSeq" id="WP_223791343.1">
    <property type="nucleotide sequence ID" value="NZ_JAIOUQ010000007.1"/>
</dbReference>
<sequence length="119" mass="13982">MKTLETKNLELKFTNKNLISTLSEQKVMLKTLKTKISTLESSKDTLNEYEQLNLKYEKLVDEHKELMIKYNKSLEEISKLKELIPKSKSDNSLFGRFLKRKNLDDDKTVDDPGEDKQKK</sequence>
<dbReference type="AlphaFoldDB" id="A0A8T5V252"/>
<name>A0A8T5V252_9EURY</name>
<evidence type="ECO:0000256" key="1">
    <source>
        <dbReference type="SAM" id="Coils"/>
    </source>
</evidence>